<keyword evidence="4" id="KW-1185">Reference proteome</keyword>
<reference evidence="1 3" key="1">
    <citation type="journal article" date="2015" name="Biotechnol. Bioeng.">
        <title>Genome sequence and phenotypic characterization of Caulobacter segnis.</title>
        <authorList>
            <person name="Patel S."/>
            <person name="Fletcher B."/>
            <person name="Scott D.C."/>
            <person name="Ely B."/>
        </authorList>
    </citation>
    <scope>NUCLEOTIDE SEQUENCE [LARGE SCALE GENOMIC DNA]</scope>
    <source>
        <strain evidence="1 3">PS02</strain>
    </source>
</reference>
<organism evidence="1 3">
    <name type="scientific">Clostridium coskatii</name>
    <dbReference type="NCBI Taxonomy" id="1705578"/>
    <lineage>
        <taxon>Bacteria</taxon>
        <taxon>Bacillati</taxon>
        <taxon>Bacillota</taxon>
        <taxon>Clostridia</taxon>
        <taxon>Eubacteriales</taxon>
        <taxon>Clostridiaceae</taxon>
        <taxon>Clostridium</taxon>
    </lineage>
</organism>
<gene>
    <name evidence="2" type="ORF">CLCOS_20170</name>
    <name evidence="1" type="ORF">WX73_01407</name>
</gene>
<dbReference type="EMBL" id="LROR01000046">
    <property type="protein sequence ID" value="OBR94295.1"/>
    <property type="molecule type" value="Genomic_DNA"/>
</dbReference>
<evidence type="ECO:0000313" key="2">
    <source>
        <dbReference type="EMBL" id="OBR94295.1"/>
    </source>
</evidence>
<protein>
    <submittedName>
        <fullName evidence="1">Uncharacterized protein</fullName>
    </submittedName>
</protein>
<reference evidence="2 4" key="2">
    <citation type="journal article" date="2016" name="Front. Microbiol.">
        <title>Industrial Acetogenic Biocatalysts: A Comparative Metabolic and Genomic Analysis.</title>
        <authorList>
            <person name="Bengelsdorf F."/>
            <person name="Poehlein A."/>
            <person name="Sonja S."/>
            <person name="Erz C."/>
            <person name="Hummel T."/>
            <person name="Hoffmeister S."/>
            <person name="Daniel R."/>
            <person name="Durre P."/>
        </authorList>
    </citation>
    <scope>NUCLEOTIDE SEQUENCE [LARGE SCALE GENOMIC DNA]</scope>
    <source>
        <strain evidence="2 4">PTA-10522</strain>
    </source>
</reference>
<dbReference type="Proteomes" id="UP000093694">
    <property type="component" value="Unassembled WGS sequence"/>
</dbReference>
<evidence type="ECO:0000313" key="3">
    <source>
        <dbReference type="Proteomes" id="UP000077384"/>
    </source>
</evidence>
<accession>A0A166UK90</accession>
<dbReference type="EMBL" id="LITQ01000001">
    <property type="protein sequence ID" value="OAA94998.1"/>
    <property type="molecule type" value="Genomic_DNA"/>
</dbReference>
<dbReference type="RefSeq" id="WP_156496354.1">
    <property type="nucleotide sequence ID" value="NZ_LITQ01000001.1"/>
</dbReference>
<dbReference type="Proteomes" id="UP000077384">
    <property type="component" value="Unassembled WGS sequence"/>
</dbReference>
<sequence>MCLVKFINRDVEIKVKRKTTLMECIRTAGFKMETPRNYRHRNQWRNSSYI</sequence>
<comment type="caution">
    <text evidence="1">The sequence shown here is derived from an EMBL/GenBank/DDBJ whole genome shotgun (WGS) entry which is preliminary data.</text>
</comment>
<proteinExistence type="predicted"/>
<evidence type="ECO:0000313" key="4">
    <source>
        <dbReference type="Proteomes" id="UP000093694"/>
    </source>
</evidence>
<name>A0A166UK90_9CLOT</name>
<evidence type="ECO:0000313" key="1">
    <source>
        <dbReference type="EMBL" id="OAA94998.1"/>
    </source>
</evidence>
<dbReference type="PATRIC" id="fig|1705578.3.peg.227"/>
<dbReference type="AlphaFoldDB" id="A0A166UK90"/>